<dbReference type="Gene3D" id="3.10.350.10">
    <property type="entry name" value="LysM domain"/>
    <property type="match status" value="1"/>
</dbReference>
<gene>
    <name evidence="3" type="ORF">HZF24_05415</name>
</gene>
<dbReference type="EMBL" id="JACBNQ010000003">
    <property type="protein sequence ID" value="NYB73575.1"/>
    <property type="molecule type" value="Genomic_DNA"/>
</dbReference>
<dbReference type="Pfam" id="PF01476">
    <property type="entry name" value="LysM"/>
    <property type="match status" value="1"/>
</dbReference>
<protein>
    <submittedName>
        <fullName evidence="3">LysM peptidoglycan-binding domain-containing protein</fullName>
    </submittedName>
</protein>
<keyword evidence="4" id="KW-1185">Reference proteome</keyword>
<dbReference type="InterPro" id="IPR036779">
    <property type="entry name" value="LysM_dom_sf"/>
</dbReference>
<evidence type="ECO:0000313" key="3">
    <source>
        <dbReference type="EMBL" id="NYB73575.1"/>
    </source>
</evidence>
<feature type="domain" description="LysM" evidence="2">
    <location>
        <begin position="48"/>
        <end position="97"/>
    </location>
</feature>
<keyword evidence="1" id="KW-0472">Membrane</keyword>
<organism evidence="3 4">
    <name type="scientific">Sedimentibacter hydroxybenzoicus DSM 7310</name>
    <dbReference type="NCBI Taxonomy" id="1123245"/>
    <lineage>
        <taxon>Bacteria</taxon>
        <taxon>Bacillati</taxon>
        <taxon>Bacillota</taxon>
        <taxon>Tissierellia</taxon>
        <taxon>Sedimentibacter</taxon>
    </lineage>
</organism>
<keyword evidence="1" id="KW-1133">Transmembrane helix</keyword>
<reference evidence="3" key="1">
    <citation type="submission" date="2020-07" db="EMBL/GenBank/DDBJ databases">
        <title>Genomic analysis of a strain of Sedimentibacter Hydroxybenzoicus DSM7310.</title>
        <authorList>
            <person name="Ma S."/>
        </authorList>
    </citation>
    <scope>NUCLEOTIDE SEQUENCE</scope>
    <source>
        <strain evidence="3">DSM 7310</strain>
    </source>
</reference>
<dbReference type="Proteomes" id="UP000611629">
    <property type="component" value="Unassembled WGS sequence"/>
</dbReference>
<dbReference type="PROSITE" id="PS51782">
    <property type="entry name" value="LYSM"/>
    <property type="match status" value="1"/>
</dbReference>
<evidence type="ECO:0000259" key="2">
    <source>
        <dbReference type="PROSITE" id="PS51782"/>
    </source>
</evidence>
<name>A0A974BI29_SEDHY</name>
<sequence length="100" mass="11657">MIIFNKYRITNINRFKRFVFMSVLFISIIIFASSLTINAYSKDIPQFKYINVREGDTLWSLASTYMDDIEIRKAIFEISKHNNIQNASIYPGDVIAIPVK</sequence>
<dbReference type="SUPFAM" id="SSF54106">
    <property type="entry name" value="LysM domain"/>
    <property type="match status" value="1"/>
</dbReference>
<evidence type="ECO:0000256" key="1">
    <source>
        <dbReference type="SAM" id="Phobius"/>
    </source>
</evidence>
<evidence type="ECO:0000313" key="4">
    <source>
        <dbReference type="Proteomes" id="UP000611629"/>
    </source>
</evidence>
<feature type="transmembrane region" description="Helical" evidence="1">
    <location>
        <begin position="18"/>
        <end position="40"/>
    </location>
</feature>
<dbReference type="AlphaFoldDB" id="A0A974BI29"/>
<dbReference type="RefSeq" id="WP_179237263.1">
    <property type="nucleotide sequence ID" value="NZ_JACBNQ010000003.1"/>
</dbReference>
<keyword evidence="1" id="KW-0812">Transmembrane</keyword>
<dbReference type="CDD" id="cd00118">
    <property type="entry name" value="LysM"/>
    <property type="match status" value="1"/>
</dbReference>
<dbReference type="InterPro" id="IPR018392">
    <property type="entry name" value="LysM"/>
</dbReference>
<accession>A0A974BI29</accession>
<comment type="caution">
    <text evidence="3">The sequence shown here is derived from an EMBL/GenBank/DDBJ whole genome shotgun (WGS) entry which is preliminary data.</text>
</comment>
<proteinExistence type="predicted"/>